<dbReference type="InterPro" id="IPR026444">
    <property type="entry name" value="Secre_tail"/>
</dbReference>
<evidence type="ECO:0000313" key="4">
    <source>
        <dbReference type="Proteomes" id="UP000185728"/>
    </source>
</evidence>
<gene>
    <name evidence="3" type="ORF">SAMN05421766_101865</name>
</gene>
<dbReference type="NCBIfam" id="TIGR04183">
    <property type="entry name" value="Por_Secre_tail"/>
    <property type="match status" value="1"/>
</dbReference>
<comment type="caution">
    <text evidence="3">The sequence shown here is derived from an EMBL/GenBank/DDBJ whole genome shotgun (WGS) entry which is preliminary data.</text>
</comment>
<keyword evidence="4" id="KW-1185">Reference proteome</keyword>
<keyword evidence="1" id="KW-0732">Signal</keyword>
<feature type="domain" description="Secretion system C-terminal sorting" evidence="2">
    <location>
        <begin position="107"/>
        <end position="167"/>
    </location>
</feature>
<evidence type="ECO:0000256" key="1">
    <source>
        <dbReference type="ARBA" id="ARBA00022729"/>
    </source>
</evidence>
<dbReference type="Proteomes" id="UP000185728">
    <property type="component" value="Unassembled WGS sequence"/>
</dbReference>
<name>A0ABY1KJT0_9FLAO</name>
<protein>
    <submittedName>
        <fullName evidence="3">Por secretion system C-terminal sorting domain-containing protein</fullName>
    </submittedName>
</protein>
<organism evidence="3 4">
    <name type="scientific">Zobellia uliginosa</name>
    <dbReference type="NCBI Taxonomy" id="143224"/>
    <lineage>
        <taxon>Bacteria</taxon>
        <taxon>Pseudomonadati</taxon>
        <taxon>Bacteroidota</taxon>
        <taxon>Flavobacteriia</taxon>
        <taxon>Flavobacteriales</taxon>
        <taxon>Flavobacteriaceae</taxon>
        <taxon>Zobellia</taxon>
    </lineage>
</organism>
<sequence>MFVIQAVVGRFPSMKQVFSSLIVLAFCVVAKAQNVAKPENSSAAMASLNVSGGEASSSKGSVVYSVGTIFYTNIETQHNTVSQCIQQAKLEKGNDLKDISELRVMAYPNPTTDYVLIDILDYGNETARYELFDSRGSLVKSERIHTATTKLPMDDLGASTYFLKVIVMNRFEKTLPLIKM</sequence>
<dbReference type="Pfam" id="PF18962">
    <property type="entry name" value="Por_Secre_tail"/>
    <property type="match status" value="1"/>
</dbReference>
<accession>A0ABY1KJT0</accession>
<proteinExistence type="predicted"/>
<evidence type="ECO:0000313" key="3">
    <source>
        <dbReference type="EMBL" id="SIS42589.1"/>
    </source>
</evidence>
<evidence type="ECO:0000259" key="2">
    <source>
        <dbReference type="Pfam" id="PF18962"/>
    </source>
</evidence>
<reference evidence="3 4" key="1">
    <citation type="submission" date="2017-01" db="EMBL/GenBank/DDBJ databases">
        <authorList>
            <person name="Varghese N."/>
            <person name="Submissions S."/>
        </authorList>
    </citation>
    <scope>NUCLEOTIDE SEQUENCE [LARGE SCALE GENOMIC DNA]</scope>
    <source>
        <strain evidence="3 4">DSM 2061</strain>
    </source>
</reference>
<dbReference type="EMBL" id="FTOB01000001">
    <property type="protein sequence ID" value="SIS42589.1"/>
    <property type="molecule type" value="Genomic_DNA"/>
</dbReference>